<dbReference type="InterPro" id="IPR002942">
    <property type="entry name" value="S4_RNA-bd"/>
</dbReference>
<comment type="catalytic activity">
    <reaction evidence="9">
        <text>a uridine in RNA = a pseudouridine in RNA</text>
        <dbReference type="Rhea" id="RHEA:48348"/>
        <dbReference type="Rhea" id="RHEA-COMP:12068"/>
        <dbReference type="Rhea" id="RHEA-COMP:12069"/>
        <dbReference type="ChEBI" id="CHEBI:65314"/>
        <dbReference type="ChEBI" id="CHEBI:65315"/>
    </reaction>
</comment>
<keyword evidence="6 9" id="KW-0413">Isomerase</keyword>
<sequence>MTPLYLESPTMKTNTPSVHIVAISADEAGQRIDNFLRTQLKGVPKSMIYRILRKGEVRVNKKRIKPEYKLVAGDEVRIPPVRVAEREEEAVSPKLAKVAALSAAIIYEDDYLLVLNKPSGTAVHGGSGLSFGVIEGLRALRPEARFLELVHRLDRDTSGILLVAKKRSALRSLHEQLREKGMQKDYLALVRGNWPSHLKTVQAPLLKNILQSGERVVRVNSEGKPSETRFKVEERYANATLVKASPVTGRTHQIRVHTLHAGHPIAFDDRYGEREFDGQLAATGLKRLFLHAAALTFTHPHSGETMRLEAPLDAQLKHCLAVLRKQSGT</sequence>
<dbReference type="FunFam" id="3.30.2350.10:FF:000007">
    <property type="entry name" value="Pseudouridine synthase"/>
    <property type="match status" value="1"/>
</dbReference>
<evidence type="ECO:0000313" key="12">
    <source>
        <dbReference type="Proteomes" id="UP000505325"/>
    </source>
</evidence>
<accession>A0A6M8U7Q9</accession>
<evidence type="ECO:0000256" key="1">
    <source>
        <dbReference type="ARBA" id="ARBA00000381"/>
    </source>
</evidence>
<dbReference type="NCBIfam" id="TIGR00005">
    <property type="entry name" value="rluA_subfam"/>
    <property type="match status" value="1"/>
</dbReference>
<dbReference type="Proteomes" id="UP000505325">
    <property type="component" value="Chromosome"/>
</dbReference>
<dbReference type="SMART" id="SM00363">
    <property type="entry name" value="S4"/>
    <property type="match status" value="1"/>
</dbReference>
<dbReference type="InterPro" id="IPR050188">
    <property type="entry name" value="RluA_PseudoU_synthase"/>
</dbReference>
<dbReference type="InterPro" id="IPR020103">
    <property type="entry name" value="PsdUridine_synth_cat_dom_sf"/>
</dbReference>
<reference evidence="11 12" key="1">
    <citation type="submission" date="2020-06" db="EMBL/GenBank/DDBJ databases">
        <title>Genome sequence of Paramixta manurensis strain PD-1.</title>
        <authorList>
            <person name="Lee C.W."/>
            <person name="Kim J."/>
        </authorList>
    </citation>
    <scope>NUCLEOTIDE SEQUENCE [LARGE SCALE GENOMIC DNA]</scope>
    <source>
        <strain evidence="11 12">PD-1</strain>
    </source>
</reference>
<dbReference type="SUPFAM" id="SSF55174">
    <property type="entry name" value="Alpha-L RNA-binding motif"/>
    <property type="match status" value="1"/>
</dbReference>
<dbReference type="PANTHER" id="PTHR21600">
    <property type="entry name" value="MITOCHONDRIAL RNA PSEUDOURIDINE SYNTHASE"/>
    <property type="match status" value="1"/>
</dbReference>
<dbReference type="SUPFAM" id="SSF55120">
    <property type="entry name" value="Pseudouridine synthase"/>
    <property type="match status" value="1"/>
</dbReference>
<dbReference type="EMBL" id="CP054212">
    <property type="protein sequence ID" value="QKJ86768.1"/>
    <property type="molecule type" value="Genomic_DNA"/>
</dbReference>
<keyword evidence="4" id="KW-0698">rRNA processing</keyword>
<comment type="function">
    <text evidence="2">Responsible for synthesis of pseudouridine from uracil at positions 955, 2504 and 2580 in 23S ribosomal RNA.</text>
</comment>
<dbReference type="InterPro" id="IPR006145">
    <property type="entry name" value="PsdUridine_synth_RsuA/RluA"/>
</dbReference>
<dbReference type="KEGG" id="pmak:PMPD1_1818"/>
<dbReference type="GO" id="GO:0003723">
    <property type="term" value="F:RNA binding"/>
    <property type="evidence" value="ECO:0007669"/>
    <property type="project" value="UniProtKB-KW"/>
</dbReference>
<evidence type="ECO:0000256" key="7">
    <source>
        <dbReference type="PIRSR" id="PIRSR606225-1"/>
    </source>
</evidence>
<dbReference type="AlphaFoldDB" id="A0A6M8U7Q9"/>
<feature type="active site" evidence="7">
    <location>
        <position position="154"/>
    </location>
</feature>
<dbReference type="InterPro" id="IPR036986">
    <property type="entry name" value="S4_RNA-bd_sf"/>
</dbReference>
<dbReference type="InterPro" id="IPR006225">
    <property type="entry name" value="PsdUridine_synth_RluC/D"/>
</dbReference>
<evidence type="ECO:0000256" key="3">
    <source>
        <dbReference type="ARBA" id="ARBA00010876"/>
    </source>
</evidence>
<dbReference type="Gene3D" id="3.30.2350.10">
    <property type="entry name" value="Pseudouridine synthase"/>
    <property type="match status" value="1"/>
</dbReference>
<evidence type="ECO:0000256" key="5">
    <source>
        <dbReference type="ARBA" id="ARBA00022884"/>
    </source>
</evidence>
<dbReference type="EC" id="5.4.99.-" evidence="9"/>
<evidence type="ECO:0000256" key="6">
    <source>
        <dbReference type="ARBA" id="ARBA00023235"/>
    </source>
</evidence>
<keyword evidence="12" id="KW-1185">Reference proteome</keyword>
<dbReference type="CDD" id="cd00165">
    <property type="entry name" value="S4"/>
    <property type="match status" value="1"/>
</dbReference>
<evidence type="ECO:0000256" key="9">
    <source>
        <dbReference type="RuleBase" id="RU362028"/>
    </source>
</evidence>
<keyword evidence="5 8" id="KW-0694">RNA-binding</keyword>
<evidence type="ECO:0000256" key="2">
    <source>
        <dbReference type="ARBA" id="ARBA00002876"/>
    </source>
</evidence>
<dbReference type="InterPro" id="IPR006224">
    <property type="entry name" value="PsdUridine_synth_RluA-like_CS"/>
</dbReference>
<name>A0A6M8U7Q9_9GAMM</name>
<dbReference type="GO" id="GO:0000455">
    <property type="term" value="P:enzyme-directed rRNA pseudouridine synthesis"/>
    <property type="evidence" value="ECO:0007669"/>
    <property type="project" value="TreeGrafter"/>
</dbReference>
<evidence type="ECO:0000256" key="4">
    <source>
        <dbReference type="ARBA" id="ARBA00022552"/>
    </source>
</evidence>
<dbReference type="Pfam" id="PF00849">
    <property type="entry name" value="PseudoU_synth_2"/>
    <property type="match status" value="1"/>
</dbReference>
<evidence type="ECO:0000259" key="10">
    <source>
        <dbReference type="SMART" id="SM00363"/>
    </source>
</evidence>
<dbReference type="GO" id="GO:0160141">
    <property type="term" value="F:23S rRNA pseudouridine(955/2504/2580) synthase activity"/>
    <property type="evidence" value="ECO:0007669"/>
    <property type="project" value="UniProtKB-EC"/>
</dbReference>
<organism evidence="11 12">
    <name type="scientific">Paramixta manurensis</name>
    <dbReference type="NCBI Taxonomy" id="2740817"/>
    <lineage>
        <taxon>Bacteria</taxon>
        <taxon>Pseudomonadati</taxon>
        <taxon>Pseudomonadota</taxon>
        <taxon>Gammaproteobacteria</taxon>
        <taxon>Enterobacterales</taxon>
        <taxon>Erwiniaceae</taxon>
        <taxon>Paramixta</taxon>
    </lineage>
</organism>
<evidence type="ECO:0000313" key="11">
    <source>
        <dbReference type="EMBL" id="QKJ86768.1"/>
    </source>
</evidence>
<dbReference type="FunFam" id="3.10.290.10:FF:000010">
    <property type="entry name" value="Pseudouridine synthase"/>
    <property type="match status" value="1"/>
</dbReference>
<dbReference type="PROSITE" id="PS01129">
    <property type="entry name" value="PSI_RLU"/>
    <property type="match status" value="1"/>
</dbReference>
<comment type="similarity">
    <text evidence="3 9">Belongs to the pseudouridine synthase RluA family.</text>
</comment>
<dbReference type="Pfam" id="PF01479">
    <property type="entry name" value="S4"/>
    <property type="match status" value="1"/>
</dbReference>
<dbReference type="CDD" id="cd02869">
    <property type="entry name" value="PseudoU_synth_RluA_like"/>
    <property type="match status" value="1"/>
</dbReference>
<evidence type="ECO:0000256" key="8">
    <source>
        <dbReference type="PROSITE-ProRule" id="PRU00182"/>
    </source>
</evidence>
<dbReference type="PROSITE" id="PS50889">
    <property type="entry name" value="S4"/>
    <property type="match status" value="1"/>
</dbReference>
<gene>
    <name evidence="11" type="ORF">PMPD1_1818</name>
</gene>
<dbReference type="PANTHER" id="PTHR21600:SF92">
    <property type="entry name" value="RIBOSOMAL LARGE SUBUNIT PSEUDOURIDINE SYNTHASE C"/>
    <property type="match status" value="1"/>
</dbReference>
<protein>
    <recommendedName>
        <fullName evidence="9">Pseudouridine synthase</fullName>
        <ecNumber evidence="9">5.4.99.-</ecNumber>
    </recommendedName>
</protein>
<dbReference type="Gene3D" id="3.10.290.10">
    <property type="entry name" value="RNA-binding S4 domain"/>
    <property type="match status" value="1"/>
</dbReference>
<dbReference type="NCBIfam" id="NF008249">
    <property type="entry name" value="PRK11025.1"/>
    <property type="match status" value="1"/>
</dbReference>
<feature type="domain" description="RNA-binding S4" evidence="10">
    <location>
        <begin position="30"/>
        <end position="89"/>
    </location>
</feature>
<proteinExistence type="inferred from homology"/>
<comment type="catalytic activity">
    <reaction evidence="1">
        <text>uridine(955/2504/2580) in 23S rRNA = pseudouridine(955/2504/2580) in 23S rRNA</text>
        <dbReference type="Rhea" id="RHEA:42528"/>
        <dbReference type="Rhea" id="RHEA-COMP:10099"/>
        <dbReference type="Rhea" id="RHEA-COMP:10100"/>
        <dbReference type="ChEBI" id="CHEBI:65314"/>
        <dbReference type="ChEBI" id="CHEBI:65315"/>
        <dbReference type="EC" id="5.4.99.24"/>
    </reaction>
</comment>